<proteinExistence type="predicted"/>
<reference evidence="1 2" key="1">
    <citation type="submission" date="2019-11" db="EMBL/GenBank/DDBJ databases">
        <title>Whole genome sequence of Oryza granulata.</title>
        <authorList>
            <person name="Li W."/>
        </authorList>
    </citation>
    <scope>NUCLEOTIDE SEQUENCE [LARGE SCALE GENOMIC DNA]</scope>
    <source>
        <strain evidence="2">cv. Menghai</strain>
        <tissue evidence="1">Leaf</tissue>
    </source>
</reference>
<protein>
    <submittedName>
        <fullName evidence="1">Uncharacterized protein</fullName>
    </submittedName>
</protein>
<gene>
    <name evidence="1" type="ORF">E2562_015922</name>
</gene>
<comment type="caution">
    <text evidence="1">The sequence shown here is derived from an EMBL/GenBank/DDBJ whole genome shotgun (WGS) entry which is preliminary data.</text>
</comment>
<name>A0A6G1CGI7_9ORYZ</name>
<sequence length="76" mass="8618">MVPQWFTSLHRLVRLLLRGSSLNEDSINILQSLPQLAELSLIRALNVDRIECQTEMGPETIAEMSKIRELTKADAL</sequence>
<dbReference type="SUPFAM" id="SSF52047">
    <property type="entry name" value="RNI-like"/>
    <property type="match status" value="1"/>
</dbReference>
<evidence type="ECO:0000313" key="1">
    <source>
        <dbReference type="EMBL" id="KAF0899266.1"/>
    </source>
</evidence>
<accession>A0A6G1CGI7</accession>
<keyword evidence="2" id="KW-1185">Reference proteome</keyword>
<organism evidence="1 2">
    <name type="scientific">Oryza meyeriana var. granulata</name>
    <dbReference type="NCBI Taxonomy" id="110450"/>
    <lineage>
        <taxon>Eukaryota</taxon>
        <taxon>Viridiplantae</taxon>
        <taxon>Streptophyta</taxon>
        <taxon>Embryophyta</taxon>
        <taxon>Tracheophyta</taxon>
        <taxon>Spermatophyta</taxon>
        <taxon>Magnoliopsida</taxon>
        <taxon>Liliopsida</taxon>
        <taxon>Poales</taxon>
        <taxon>Poaceae</taxon>
        <taxon>BOP clade</taxon>
        <taxon>Oryzoideae</taxon>
        <taxon>Oryzeae</taxon>
        <taxon>Oryzinae</taxon>
        <taxon>Oryza</taxon>
        <taxon>Oryza meyeriana</taxon>
    </lineage>
</organism>
<dbReference type="AlphaFoldDB" id="A0A6G1CGI7"/>
<evidence type="ECO:0000313" key="2">
    <source>
        <dbReference type="Proteomes" id="UP000479710"/>
    </source>
</evidence>
<dbReference type="Proteomes" id="UP000479710">
    <property type="component" value="Unassembled WGS sequence"/>
</dbReference>
<dbReference type="EMBL" id="SPHZ02000009">
    <property type="protein sequence ID" value="KAF0899266.1"/>
    <property type="molecule type" value="Genomic_DNA"/>
</dbReference>